<feature type="compositionally biased region" description="Basic and acidic residues" evidence="8">
    <location>
        <begin position="1270"/>
        <end position="1279"/>
    </location>
</feature>
<dbReference type="PROSITE" id="PS51283">
    <property type="entry name" value="DUSP"/>
    <property type="match status" value="1"/>
</dbReference>
<dbReference type="InterPro" id="IPR038765">
    <property type="entry name" value="Papain-like_cys_pep_sf"/>
</dbReference>
<dbReference type="InParanoid" id="A0A151GMJ0"/>
<keyword evidence="7" id="KW-0788">Thiol protease</keyword>
<evidence type="ECO:0000256" key="1">
    <source>
        <dbReference type="ARBA" id="ARBA00000707"/>
    </source>
</evidence>
<evidence type="ECO:0000259" key="10">
    <source>
        <dbReference type="PROSITE" id="PS51283"/>
    </source>
</evidence>
<dbReference type="GeneID" id="63717972"/>
<feature type="compositionally biased region" description="Acidic residues" evidence="8">
    <location>
        <begin position="1280"/>
        <end position="1289"/>
    </location>
</feature>
<dbReference type="PROSITE" id="PS50235">
    <property type="entry name" value="USP_3"/>
    <property type="match status" value="1"/>
</dbReference>
<comment type="similarity">
    <text evidence="2">Belongs to the peptidase C19 family.</text>
</comment>
<keyword evidence="6 11" id="KW-0378">Hydrolase</keyword>
<feature type="region of interest" description="Disordered" evidence="8">
    <location>
        <begin position="1265"/>
        <end position="1429"/>
    </location>
</feature>
<evidence type="ECO:0000313" key="11">
    <source>
        <dbReference type="EMBL" id="KYK58316.1"/>
    </source>
</evidence>
<dbReference type="RefSeq" id="XP_040657668.1">
    <property type="nucleotide sequence ID" value="XM_040802635.1"/>
</dbReference>
<dbReference type="Pfam" id="PF06337">
    <property type="entry name" value="DUSP"/>
    <property type="match status" value="1"/>
</dbReference>
<feature type="compositionally biased region" description="Acidic residues" evidence="8">
    <location>
        <begin position="1352"/>
        <end position="1368"/>
    </location>
</feature>
<dbReference type="PANTHER" id="PTHR21646">
    <property type="entry name" value="UBIQUITIN CARBOXYL-TERMINAL HYDROLASE"/>
    <property type="match status" value="1"/>
</dbReference>
<dbReference type="FunCoup" id="A0A151GMJ0">
    <property type="interactions" value="790"/>
</dbReference>
<dbReference type="GO" id="GO:0006508">
    <property type="term" value="P:proteolysis"/>
    <property type="evidence" value="ECO:0007669"/>
    <property type="project" value="UniProtKB-KW"/>
</dbReference>
<comment type="caution">
    <text evidence="11">The sequence shown here is derived from an EMBL/GenBank/DDBJ whole genome shotgun (WGS) entry which is preliminary data.</text>
</comment>
<sequence length="1429" mass="157676">MDPDADKNDGLSSVVTDDGTEPSSQRLPRAMSVDAPEMTISEAPDKITNQGESRTVQPPFSSSTSVLPGPHRASDARSAPPPLSEQVKIIETLLKEFADAPVKEGDVAYLVSRSWLAKALALRADPKSADVQMDADETSLGPVDNSDIIDEVVKDAAGGDFVRLNRGSDLNDFELFSETAWNLVVDWYGIKPGQVAITRTAVNTADSRQAPPNLMYEFHPPVFRLHRLWSEVSPLPIEQTLKAKNPPPLVLVRSATTHAQTFLKEVKTLADIPIAHRVRLSSVPDDAQPSAGPSESRSALTPPDSPGRARGRGGRWPKLLLDVASFAQTLPVRVQVRLADQTMNDKFNGQSTLQHYDLATDQTLVLDEAIGDRWVSTYTGREKASPKAIPSRTGVAARPSRPGSNRGSPAREGPLTRGRAQKKRLGRNAGAVGLHNLGNTCYMNSALQCVRSVEELTKYFLTESHLPEINQTNVLGYEGRVAIAYGNLLREIYEDGRSAVSPREFKTTVGRCRPTFSGWGQQDSQEFLGFLLDALQEDLSRIKKKPYIEKPDSTDDMINNPKAIREMADKVWDITRKRDDSVIADLFTGMYKSTLKCPECGKISITFDPFNNLTLPLPMEDMWAKTIKFLPLNDAPVKLEAELPKHSTVESLKKFVSQRTGVPVERLMGAEEFKDRFFKIYDNAQDVSEEIQSSDVPTMHELDAVPTNWPARSRQKKYRSMLDIDSPPESTDSDDDQCETMVVPVLHRRPQLQGRGSDALPPPHFITLTKAEASSMDAIQRKILEKVATFSTWAGFADGAREGEAADFMDGDVVVTTASDADSSGDAKVATRSVEGEDDIVDITMKGTDDKSSAQSSILKRFNTTRPRFLRAENLVDAKLQNVFELCYFKSDSDGTVPTGWSSVDGTRVLPKLADRIPELQDDGGESPESMGSPGFGNDDSSNDDEADVEESQTRMMHESSDEDASPVSRVRRRFDPHLGVGELTAPQFAGRHGRQNQRFGPGGRKGFKGQKTYGKKGGKRRDKQMRAGKHAHRVPAVEPQPMPPAVADGGPLVRLYEGVVVDWNEDAWEMLFGGAPGRKDGAQGAKTYTDLELLHDSVLKQHKRRRISRKNNGITLDECLDEFERAEVLSEQDMWYCPRCKEHRRASKKFDLWKTPDILVAHLKRFSSSGWRRDKLDILVEFPIENLDLTSRVIQKEEGKDEIYDLIGVDDHYGGLGGGHYTAYAKNFVDGRWYSFNGKSCREATCDVTMKALTQKDRLVGARRLGPLYEKESPRSEDEKSESDDDGEAGSKPRGEQVTDAPDDGGRLHHDGLVRRSIENDGIGDDMEGSHRRVGSQSLEMTQGWNFDGLEGQDGDCASDDAQFDSGDDGHGDVAHQGNERAAAGSREGSAQWEDRRVLSVPADGAGGSDVEEVTEIHLESDKAARSG</sequence>
<dbReference type="InterPro" id="IPR001394">
    <property type="entry name" value="Peptidase_C19_UCH"/>
</dbReference>
<keyword evidence="12" id="KW-1185">Reference proteome</keyword>
<dbReference type="PROSITE" id="PS00972">
    <property type="entry name" value="USP_1"/>
    <property type="match status" value="1"/>
</dbReference>
<evidence type="ECO:0000256" key="2">
    <source>
        <dbReference type="ARBA" id="ARBA00009085"/>
    </source>
</evidence>
<keyword evidence="4" id="KW-0645">Protease</keyword>
<dbReference type="Gene3D" id="3.30.2230.10">
    <property type="entry name" value="DUSP-like"/>
    <property type="match status" value="1"/>
</dbReference>
<feature type="compositionally biased region" description="Basic and acidic residues" evidence="8">
    <location>
        <begin position="1305"/>
        <end position="1320"/>
    </location>
</feature>
<dbReference type="SUPFAM" id="SSF143791">
    <property type="entry name" value="DUSP-like"/>
    <property type="match status" value="1"/>
</dbReference>
<dbReference type="SMART" id="SM00695">
    <property type="entry name" value="DUSP"/>
    <property type="match status" value="1"/>
</dbReference>
<dbReference type="Proteomes" id="UP000076580">
    <property type="component" value="Chromosome 02"/>
</dbReference>
<dbReference type="Pfam" id="PF00443">
    <property type="entry name" value="UCH"/>
    <property type="match status" value="1"/>
</dbReference>
<feature type="compositionally biased region" description="Polar residues" evidence="8">
    <location>
        <begin position="1336"/>
        <end position="1346"/>
    </location>
</feature>
<feature type="region of interest" description="Disordered" evidence="8">
    <location>
        <begin position="991"/>
        <end position="1045"/>
    </location>
</feature>
<evidence type="ECO:0000313" key="12">
    <source>
        <dbReference type="Proteomes" id="UP000076580"/>
    </source>
</evidence>
<feature type="compositionally biased region" description="Acidic residues" evidence="8">
    <location>
        <begin position="941"/>
        <end position="951"/>
    </location>
</feature>
<evidence type="ECO:0000256" key="7">
    <source>
        <dbReference type="ARBA" id="ARBA00022807"/>
    </source>
</evidence>
<feature type="region of interest" description="Disordered" evidence="8">
    <location>
        <begin position="918"/>
        <end position="968"/>
    </location>
</feature>
<feature type="compositionally biased region" description="Polar residues" evidence="8">
    <location>
        <begin position="47"/>
        <end position="66"/>
    </location>
</feature>
<dbReference type="InterPro" id="IPR006615">
    <property type="entry name" value="Pept_C19_DUSP"/>
</dbReference>
<feature type="domain" description="USP" evidence="9">
    <location>
        <begin position="432"/>
        <end position="1273"/>
    </location>
</feature>
<evidence type="ECO:0000259" key="9">
    <source>
        <dbReference type="PROSITE" id="PS50235"/>
    </source>
</evidence>
<feature type="compositionally biased region" description="Basic residues" evidence="8">
    <location>
        <begin position="1006"/>
        <end position="1034"/>
    </location>
</feature>
<dbReference type="InterPro" id="IPR018200">
    <property type="entry name" value="USP_CS"/>
</dbReference>
<dbReference type="EMBL" id="LAYC01000002">
    <property type="protein sequence ID" value="KYK58316.1"/>
    <property type="molecule type" value="Genomic_DNA"/>
</dbReference>
<dbReference type="GO" id="GO:0016579">
    <property type="term" value="P:protein deubiquitination"/>
    <property type="evidence" value="ECO:0007669"/>
    <property type="project" value="InterPro"/>
</dbReference>
<proteinExistence type="inferred from homology"/>
<accession>A0A151GMJ0</accession>
<gene>
    <name evidence="11" type="ORF">DCS_05329</name>
</gene>
<keyword evidence="5" id="KW-0833">Ubl conjugation pathway</keyword>
<dbReference type="EC" id="3.4.19.12" evidence="3"/>
<dbReference type="STRING" id="98403.A0A151GMJ0"/>
<evidence type="ECO:0000256" key="8">
    <source>
        <dbReference type="SAM" id="MobiDB-lite"/>
    </source>
</evidence>
<comment type="catalytic activity">
    <reaction evidence="1">
        <text>Thiol-dependent hydrolysis of ester, thioester, amide, peptide and isopeptide bonds formed by the C-terminal Gly of ubiquitin (a 76-residue protein attached to proteins as an intracellular targeting signal).</text>
        <dbReference type="EC" id="3.4.19.12"/>
    </reaction>
</comment>
<name>A0A151GMJ0_DRECN</name>
<dbReference type="InterPro" id="IPR035927">
    <property type="entry name" value="DUSP-like_sf"/>
</dbReference>
<dbReference type="InterPro" id="IPR050185">
    <property type="entry name" value="Ub_carboxyl-term_hydrolase"/>
</dbReference>
<feature type="region of interest" description="Disordered" evidence="8">
    <location>
        <begin position="1"/>
        <end position="82"/>
    </location>
</feature>
<feature type="compositionally biased region" description="Polar residues" evidence="8">
    <location>
        <begin position="10"/>
        <end position="26"/>
    </location>
</feature>
<evidence type="ECO:0000256" key="3">
    <source>
        <dbReference type="ARBA" id="ARBA00012759"/>
    </source>
</evidence>
<feature type="region of interest" description="Disordered" evidence="8">
    <location>
        <begin position="381"/>
        <end position="427"/>
    </location>
</feature>
<dbReference type="SUPFAM" id="SSF54001">
    <property type="entry name" value="Cysteine proteinases"/>
    <property type="match status" value="1"/>
</dbReference>
<dbReference type="InterPro" id="IPR028889">
    <property type="entry name" value="USP"/>
</dbReference>
<dbReference type="PROSITE" id="PS00973">
    <property type="entry name" value="USP_2"/>
    <property type="match status" value="1"/>
</dbReference>
<feature type="domain" description="DUSP" evidence="10">
    <location>
        <begin position="81"/>
        <end position="202"/>
    </location>
</feature>
<reference evidence="11 12" key="1">
    <citation type="journal article" date="2016" name="Sci. Rep.">
        <title>Insights into Adaptations to a Near-Obligate Nematode Endoparasitic Lifestyle from the Finished Genome of Drechmeria coniospora.</title>
        <authorList>
            <person name="Zhang L."/>
            <person name="Zhou Z."/>
            <person name="Guo Q."/>
            <person name="Fokkens L."/>
            <person name="Miskei M."/>
            <person name="Pocsi I."/>
            <person name="Zhang W."/>
            <person name="Chen M."/>
            <person name="Wang L."/>
            <person name="Sun Y."/>
            <person name="Donzelli B.G."/>
            <person name="Gibson D.M."/>
            <person name="Nelson D.R."/>
            <person name="Luo J.G."/>
            <person name="Rep M."/>
            <person name="Liu H."/>
            <person name="Yang S."/>
            <person name="Wang J."/>
            <person name="Krasnoff S.B."/>
            <person name="Xu Y."/>
            <person name="Molnar I."/>
            <person name="Lin M."/>
        </authorList>
    </citation>
    <scope>NUCLEOTIDE SEQUENCE [LARGE SCALE GENOMIC DNA]</scope>
    <source>
        <strain evidence="11 12">ARSEF 6962</strain>
    </source>
</reference>
<evidence type="ECO:0000256" key="5">
    <source>
        <dbReference type="ARBA" id="ARBA00022786"/>
    </source>
</evidence>
<dbReference type="Gene3D" id="3.90.70.10">
    <property type="entry name" value="Cysteine proteinases"/>
    <property type="match status" value="2"/>
</dbReference>
<feature type="compositionally biased region" description="Low complexity" evidence="8">
    <location>
        <begin position="927"/>
        <end position="937"/>
    </location>
</feature>
<feature type="compositionally biased region" description="Basic and acidic residues" evidence="8">
    <location>
        <begin position="1416"/>
        <end position="1429"/>
    </location>
</feature>
<dbReference type="GO" id="GO:0004843">
    <property type="term" value="F:cysteine-type deubiquitinase activity"/>
    <property type="evidence" value="ECO:0007669"/>
    <property type="project" value="UniProtKB-EC"/>
</dbReference>
<evidence type="ECO:0000256" key="4">
    <source>
        <dbReference type="ARBA" id="ARBA00022670"/>
    </source>
</evidence>
<evidence type="ECO:0000256" key="6">
    <source>
        <dbReference type="ARBA" id="ARBA00022801"/>
    </source>
</evidence>
<dbReference type="PANTHER" id="PTHR21646:SF24">
    <property type="entry name" value="UBIQUITIN CARBOXYL-TERMINAL HYDROLASE"/>
    <property type="match status" value="1"/>
</dbReference>
<organism evidence="11 12">
    <name type="scientific">Drechmeria coniospora</name>
    <name type="common">Nematophagous fungus</name>
    <name type="synonym">Meria coniospora</name>
    <dbReference type="NCBI Taxonomy" id="98403"/>
    <lineage>
        <taxon>Eukaryota</taxon>
        <taxon>Fungi</taxon>
        <taxon>Dikarya</taxon>
        <taxon>Ascomycota</taxon>
        <taxon>Pezizomycotina</taxon>
        <taxon>Sordariomycetes</taxon>
        <taxon>Hypocreomycetidae</taxon>
        <taxon>Hypocreales</taxon>
        <taxon>Ophiocordycipitaceae</taxon>
        <taxon>Drechmeria</taxon>
    </lineage>
</organism>
<protein>
    <recommendedName>
        <fullName evidence="3">ubiquitinyl hydrolase 1</fullName>
        <ecNumber evidence="3">3.4.19.12</ecNumber>
    </recommendedName>
</protein>
<feature type="region of interest" description="Disordered" evidence="8">
    <location>
        <begin position="280"/>
        <end position="314"/>
    </location>
</feature>